<organism evidence="4 5">
    <name type="scientific">Emiliania huxleyi (strain CCMP1516)</name>
    <dbReference type="NCBI Taxonomy" id="280463"/>
    <lineage>
        <taxon>Eukaryota</taxon>
        <taxon>Haptista</taxon>
        <taxon>Haptophyta</taxon>
        <taxon>Prymnesiophyceae</taxon>
        <taxon>Isochrysidales</taxon>
        <taxon>Noelaerhabdaceae</taxon>
        <taxon>Emiliania</taxon>
    </lineage>
</organism>
<dbReference type="RefSeq" id="XP_005765634.1">
    <property type="nucleotide sequence ID" value="XM_005765577.1"/>
</dbReference>
<name>A0A0D3IPM0_EMIH1</name>
<dbReference type="Pfam" id="PF00023">
    <property type="entry name" value="Ank"/>
    <property type="match status" value="1"/>
</dbReference>
<feature type="region of interest" description="Disordered" evidence="2">
    <location>
        <begin position="207"/>
        <end position="228"/>
    </location>
</feature>
<dbReference type="AlphaFoldDB" id="A0A0D3IPM0"/>
<dbReference type="SUPFAM" id="SSF48403">
    <property type="entry name" value="Ankyrin repeat"/>
    <property type="match status" value="1"/>
</dbReference>
<keyword evidence="1" id="KW-0040">ANK repeat</keyword>
<dbReference type="GeneID" id="17259341"/>
<dbReference type="PaxDb" id="2903-EOD13205"/>
<dbReference type="Gene3D" id="1.25.40.20">
    <property type="entry name" value="Ankyrin repeat-containing domain"/>
    <property type="match status" value="1"/>
</dbReference>
<evidence type="ECO:0000313" key="5">
    <source>
        <dbReference type="Proteomes" id="UP000013827"/>
    </source>
</evidence>
<evidence type="ECO:0000256" key="2">
    <source>
        <dbReference type="SAM" id="MobiDB-lite"/>
    </source>
</evidence>
<keyword evidence="3" id="KW-0732">Signal</keyword>
<evidence type="ECO:0000256" key="1">
    <source>
        <dbReference type="PROSITE-ProRule" id="PRU00023"/>
    </source>
</evidence>
<accession>A0A0D3IPM0</accession>
<dbReference type="HOGENOM" id="CLU_1216696_0_0_1"/>
<dbReference type="KEGG" id="ehx:EMIHUDRAFT_357121"/>
<dbReference type="EnsemblProtists" id="EOD13205">
    <property type="protein sequence ID" value="EOD13205"/>
    <property type="gene ID" value="EMIHUDRAFT_357121"/>
</dbReference>
<reference evidence="4" key="2">
    <citation type="submission" date="2024-10" db="UniProtKB">
        <authorList>
            <consortium name="EnsemblProtists"/>
        </authorList>
    </citation>
    <scope>IDENTIFICATION</scope>
</reference>
<feature type="repeat" description="ANK" evidence="1">
    <location>
        <begin position="100"/>
        <end position="127"/>
    </location>
</feature>
<dbReference type="InterPro" id="IPR036770">
    <property type="entry name" value="Ankyrin_rpt-contain_sf"/>
</dbReference>
<dbReference type="InterPro" id="IPR002110">
    <property type="entry name" value="Ankyrin_rpt"/>
</dbReference>
<evidence type="ECO:0000313" key="4">
    <source>
        <dbReference type="EnsemblProtists" id="EOD13205"/>
    </source>
</evidence>
<proteinExistence type="predicted"/>
<reference evidence="5" key="1">
    <citation type="journal article" date="2013" name="Nature">
        <title>Pan genome of the phytoplankton Emiliania underpins its global distribution.</title>
        <authorList>
            <person name="Read B.A."/>
            <person name="Kegel J."/>
            <person name="Klute M.J."/>
            <person name="Kuo A."/>
            <person name="Lefebvre S.C."/>
            <person name="Maumus F."/>
            <person name="Mayer C."/>
            <person name="Miller J."/>
            <person name="Monier A."/>
            <person name="Salamov A."/>
            <person name="Young J."/>
            <person name="Aguilar M."/>
            <person name="Claverie J.M."/>
            <person name="Frickenhaus S."/>
            <person name="Gonzalez K."/>
            <person name="Herman E.K."/>
            <person name="Lin Y.C."/>
            <person name="Napier J."/>
            <person name="Ogata H."/>
            <person name="Sarno A.F."/>
            <person name="Shmutz J."/>
            <person name="Schroeder D."/>
            <person name="de Vargas C."/>
            <person name="Verret F."/>
            <person name="von Dassow P."/>
            <person name="Valentin K."/>
            <person name="Van de Peer Y."/>
            <person name="Wheeler G."/>
            <person name="Dacks J.B."/>
            <person name="Delwiche C.F."/>
            <person name="Dyhrman S.T."/>
            <person name="Glockner G."/>
            <person name="John U."/>
            <person name="Richards T."/>
            <person name="Worden A.Z."/>
            <person name="Zhang X."/>
            <person name="Grigoriev I.V."/>
            <person name="Allen A.E."/>
            <person name="Bidle K."/>
            <person name="Borodovsky M."/>
            <person name="Bowler C."/>
            <person name="Brownlee C."/>
            <person name="Cock J.M."/>
            <person name="Elias M."/>
            <person name="Gladyshev V.N."/>
            <person name="Groth M."/>
            <person name="Guda C."/>
            <person name="Hadaegh A."/>
            <person name="Iglesias-Rodriguez M.D."/>
            <person name="Jenkins J."/>
            <person name="Jones B.M."/>
            <person name="Lawson T."/>
            <person name="Leese F."/>
            <person name="Lindquist E."/>
            <person name="Lobanov A."/>
            <person name="Lomsadze A."/>
            <person name="Malik S.B."/>
            <person name="Marsh M.E."/>
            <person name="Mackinder L."/>
            <person name="Mock T."/>
            <person name="Mueller-Roeber B."/>
            <person name="Pagarete A."/>
            <person name="Parker M."/>
            <person name="Probert I."/>
            <person name="Quesneville H."/>
            <person name="Raines C."/>
            <person name="Rensing S.A."/>
            <person name="Riano-Pachon D.M."/>
            <person name="Richier S."/>
            <person name="Rokitta S."/>
            <person name="Shiraiwa Y."/>
            <person name="Soanes D.M."/>
            <person name="van der Giezen M."/>
            <person name="Wahlund T.M."/>
            <person name="Williams B."/>
            <person name="Wilson W."/>
            <person name="Wolfe G."/>
            <person name="Wurch L.L."/>
        </authorList>
    </citation>
    <scope>NUCLEOTIDE SEQUENCE</scope>
</reference>
<dbReference type="PROSITE" id="PS50088">
    <property type="entry name" value="ANK_REPEAT"/>
    <property type="match status" value="1"/>
</dbReference>
<dbReference type="PROSITE" id="PS50297">
    <property type="entry name" value="ANK_REP_REGION"/>
    <property type="match status" value="1"/>
</dbReference>
<evidence type="ECO:0000256" key="3">
    <source>
        <dbReference type="SAM" id="SignalP"/>
    </source>
</evidence>
<dbReference type="Proteomes" id="UP000013827">
    <property type="component" value="Unassembled WGS sequence"/>
</dbReference>
<sequence>MRCVASILLLSALISADEEHDDPNAHFAGEGEWTTRVRVPDRGWTLADKSETEEAGRWILQRVCKNTNFEGKRVISLLELATSKGVSIARETAYVSGIGVGVSALHCAAFNGRADFVESLLAAGADVAGRVATHSNGAALITPLHLIVQEALRIAHAGLGRKSTKVEGLRDSARLLLAQESMVEVDHARRLAEEGWDAFVLRLDDVNDAEPDNDSRHNGTQLGTKEEL</sequence>
<feature type="chain" id="PRO_5044205902" description="Ankyrin repeat domain-containing protein" evidence="3">
    <location>
        <begin position="17"/>
        <end position="228"/>
    </location>
</feature>
<protein>
    <recommendedName>
        <fullName evidence="6">Ankyrin repeat domain-containing protein</fullName>
    </recommendedName>
</protein>
<feature type="signal peptide" evidence="3">
    <location>
        <begin position="1"/>
        <end position="16"/>
    </location>
</feature>
<evidence type="ECO:0008006" key="6">
    <source>
        <dbReference type="Google" id="ProtNLM"/>
    </source>
</evidence>
<keyword evidence="5" id="KW-1185">Reference proteome</keyword>
<feature type="compositionally biased region" description="Polar residues" evidence="2">
    <location>
        <begin position="218"/>
        <end position="228"/>
    </location>
</feature>